<evidence type="ECO:0000313" key="1">
    <source>
        <dbReference type="EMBL" id="SCM74553.1"/>
    </source>
</evidence>
<protein>
    <submittedName>
        <fullName evidence="1">Uncharacterized protein</fullName>
    </submittedName>
</protein>
<sequence length="72" mass="7838">MIKFLPACIKIDSLTQAYTFLVGIPPVSDIASTHKTPQPVVHGLFKAAARHAQLEGTADAAREACHDRKNRL</sequence>
<dbReference type="EMBL" id="FMJC01000002">
    <property type="protein sequence ID" value="SCM74553.1"/>
    <property type="molecule type" value="Genomic_DNA"/>
</dbReference>
<gene>
    <name evidence="1" type="ORF">KL86DES1_22012</name>
</gene>
<proteinExistence type="predicted"/>
<dbReference type="AlphaFoldDB" id="A0A212LAG2"/>
<organism evidence="1">
    <name type="scientific">uncultured Desulfovibrio sp</name>
    <dbReference type="NCBI Taxonomy" id="167968"/>
    <lineage>
        <taxon>Bacteria</taxon>
        <taxon>Pseudomonadati</taxon>
        <taxon>Thermodesulfobacteriota</taxon>
        <taxon>Desulfovibrionia</taxon>
        <taxon>Desulfovibrionales</taxon>
        <taxon>Desulfovibrionaceae</taxon>
        <taxon>Desulfovibrio</taxon>
        <taxon>environmental samples</taxon>
    </lineage>
</organism>
<accession>A0A212LAG2</accession>
<reference evidence="1" key="1">
    <citation type="submission" date="2016-08" db="EMBL/GenBank/DDBJ databases">
        <authorList>
            <person name="Seilhamer J.J."/>
        </authorList>
    </citation>
    <scope>NUCLEOTIDE SEQUENCE</scope>
    <source>
        <strain evidence="1">86-1</strain>
    </source>
</reference>
<name>A0A212LAG2_9BACT</name>